<proteinExistence type="predicted"/>
<keyword evidence="1" id="KW-0472">Membrane</keyword>
<evidence type="ECO:0000313" key="2">
    <source>
        <dbReference type="EMBL" id="KAK1414509.1"/>
    </source>
</evidence>
<dbReference type="EMBL" id="JAUHHV010000008">
    <property type="protein sequence ID" value="KAK1414509.1"/>
    <property type="molecule type" value="Genomic_DNA"/>
</dbReference>
<organism evidence="2 3">
    <name type="scientific">Tagetes erecta</name>
    <name type="common">African marigold</name>
    <dbReference type="NCBI Taxonomy" id="13708"/>
    <lineage>
        <taxon>Eukaryota</taxon>
        <taxon>Viridiplantae</taxon>
        <taxon>Streptophyta</taxon>
        <taxon>Embryophyta</taxon>
        <taxon>Tracheophyta</taxon>
        <taxon>Spermatophyta</taxon>
        <taxon>Magnoliopsida</taxon>
        <taxon>eudicotyledons</taxon>
        <taxon>Gunneridae</taxon>
        <taxon>Pentapetalae</taxon>
        <taxon>asterids</taxon>
        <taxon>campanulids</taxon>
        <taxon>Asterales</taxon>
        <taxon>Asteraceae</taxon>
        <taxon>Asteroideae</taxon>
        <taxon>Heliantheae alliance</taxon>
        <taxon>Tageteae</taxon>
        <taxon>Tagetes</taxon>
    </lineage>
</organism>
<comment type="caution">
    <text evidence="2">The sequence shown here is derived from an EMBL/GenBank/DDBJ whole genome shotgun (WGS) entry which is preliminary data.</text>
</comment>
<evidence type="ECO:0000256" key="1">
    <source>
        <dbReference type="SAM" id="Phobius"/>
    </source>
</evidence>
<feature type="transmembrane region" description="Helical" evidence="1">
    <location>
        <begin position="75"/>
        <end position="93"/>
    </location>
</feature>
<reference evidence="2" key="1">
    <citation type="journal article" date="2023" name="bioRxiv">
        <title>Improved chromosome-level genome assembly for marigold (Tagetes erecta).</title>
        <authorList>
            <person name="Jiang F."/>
            <person name="Yuan L."/>
            <person name="Wang S."/>
            <person name="Wang H."/>
            <person name="Xu D."/>
            <person name="Wang A."/>
            <person name="Fan W."/>
        </authorList>
    </citation>
    <scope>NUCLEOTIDE SEQUENCE</scope>
    <source>
        <strain evidence="2">WSJ</strain>
        <tissue evidence="2">Leaf</tissue>
    </source>
</reference>
<evidence type="ECO:0008006" key="4">
    <source>
        <dbReference type="Google" id="ProtNLM"/>
    </source>
</evidence>
<protein>
    <recommendedName>
        <fullName evidence="4">Transmembrane protein</fullName>
    </recommendedName>
</protein>
<keyword evidence="1" id="KW-1133">Transmembrane helix</keyword>
<name>A0AAD8K2D6_TARER</name>
<keyword evidence="1" id="KW-0812">Transmembrane</keyword>
<sequence length="113" mass="13183">MCYMNDFYMIPLLSSHFLHLHTLLLLPHLRRNPPAIRRSPVGSPTNLSPFPLLYLYQFQKPKQKTTIYKKKSKKFLGFLLFIQINLLFVLYISSDSDLSITRGEGSYKSTKKS</sequence>
<gene>
    <name evidence="2" type="ORF">QVD17_30255</name>
</gene>
<evidence type="ECO:0000313" key="3">
    <source>
        <dbReference type="Proteomes" id="UP001229421"/>
    </source>
</evidence>
<dbReference type="Proteomes" id="UP001229421">
    <property type="component" value="Unassembled WGS sequence"/>
</dbReference>
<keyword evidence="3" id="KW-1185">Reference proteome</keyword>
<accession>A0AAD8K2D6</accession>
<dbReference type="AlphaFoldDB" id="A0AAD8K2D6"/>